<evidence type="ECO:0000256" key="1">
    <source>
        <dbReference type="ARBA" id="ARBA00005595"/>
    </source>
</evidence>
<dbReference type="InterPro" id="IPR040976">
    <property type="entry name" value="Pkinase_fungal"/>
</dbReference>
<dbReference type="InterPro" id="IPR007590">
    <property type="entry name" value="Saf4/Yju2"/>
</dbReference>
<dbReference type="PANTHER" id="PTHR12111:SF2">
    <property type="entry name" value="SPLICING FACTOR YJU2B-RELATED"/>
    <property type="match status" value="1"/>
</dbReference>
<dbReference type="GO" id="GO:0071014">
    <property type="term" value="C:post-mRNA release spliceosomal complex"/>
    <property type="evidence" value="ECO:0007669"/>
    <property type="project" value="TreeGrafter"/>
</dbReference>
<feature type="region of interest" description="Disordered" evidence="2">
    <location>
        <begin position="234"/>
        <end position="267"/>
    </location>
</feature>
<protein>
    <recommendedName>
        <fullName evidence="3">Fungal-type protein kinase domain-containing protein</fullName>
    </recommendedName>
</protein>
<evidence type="ECO:0000313" key="4">
    <source>
        <dbReference type="EMBL" id="KAJ3477072.1"/>
    </source>
</evidence>
<keyword evidence="5" id="KW-1185">Reference proteome</keyword>
<name>A0AAD5YBP9_9APHY</name>
<dbReference type="Pfam" id="PF04502">
    <property type="entry name" value="Saf4_Yju2"/>
    <property type="match status" value="1"/>
</dbReference>
<evidence type="ECO:0000313" key="5">
    <source>
        <dbReference type="Proteomes" id="UP001212997"/>
    </source>
</evidence>
<organism evidence="4 5">
    <name type="scientific">Meripilus lineatus</name>
    <dbReference type="NCBI Taxonomy" id="2056292"/>
    <lineage>
        <taxon>Eukaryota</taxon>
        <taxon>Fungi</taxon>
        <taxon>Dikarya</taxon>
        <taxon>Basidiomycota</taxon>
        <taxon>Agaricomycotina</taxon>
        <taxon>Agaricomycetes</taxon>
        <taxon>Polyporales</taxon>
        <taxon>Meripilaceae</taxon>
        <taxon>Meripilus</taxon>
    </lineage>
</organism>
<proteinExistence type="inferred from homology"/>
<dbReference type="PANTHER" id="PTHR12111">
    <property type="entry name" value="SPLICING FACTOR YJU2"/>
    <property type="match status" value="1"/>
</dbReference>
<evidence type="ECO:0000256" key="2">
    <source>
        <dbReference type="SAM" id="MobiDB-lite"/>
    </source>
</evidence>
<dbReference type="AlphaFoldDB" id="A0AAD5YBP9"/>
<dbReference type="Gene3D" id="1.10.510.10">
    <property type="entry name" value="Transferase(Phosphotransferase) domain 1"/>
    <property type="match status" value="1"/>
</dbReference>
<accession>A0AAD5YBP9</accession>
<dbReference type="SUPFAM" id="SSF56112">
    <property type="entry name" value="Protein kinase-like (PK-like)"/>
    <property type="match status" value="1"/>
</dbReference>
<dbReference type="GO" id="GO:0005684">
    <property type="term" value="C:U2-type spliceosomal complex"/>
    <property type="evidence" value="ECO:0007669"/>
    <property type="project" value="TreeGrafter"/>
</dbReference>
<gene>
    <name evidence="4" type="ORF">NLI96_g10717</name>
</gene>
<dbReference type="GO" id="GO:0000398">
    <property type="term" value="P:mRNA splicing, via spliceosome"/>
    <property type="evidence" value="ECO:0007669"/>
    <property type="project" value="InterPro"/>
</dbReference>
<dbReference type="Pfam" id="PF17667">
    <property type="entry name" value="Pkinase_fungal"/>
    <property type="match status" value="1"/>
</dbReference>
<reference evidence="4" key="1">
    <citation type="submission" date="2022-07" db="EMBL/GenBank/DDBJ databases">
        <title>Genome Sequence of Physisporinus lineatus.</title>
        <authorList>
            <person name="Buettner E."/>
        </authorList>
    </citation>
    <scope>NUCLEOTIDE SEQUENCE</scope>
    <source>
        <strain evidence="4">VT162</strain>
    </source>
</reference>
<sequence>MQGFNKYYPPDFDPEKHKSLNSYRGKHALGDRARKIDQGILITRFELPFNIWCGTCNNHIGMGVRYNAEKKKIGNYYSTPIYSFRCKCHLCDGWFEIQTDPQNTRYVVTSGARQKEEDWDPEENGGYAIHDTEGKDGPVDPLAALEKSTEAQNYVNQVQVPRIESLQTLSDHYGTDPYSLSRKVRKRFREDKKVEKEKEVADDKVKGRYGLPETLTLVDETEESKADARAEWLRQKEMSSKRRKVDTPSITGSSSVRPASSKSISAASSLRTRILENTARVASTRPKSSKQRSGFLKNTQIIISRTESYKSLQKNDSLPCPSLMADPRCQPYPRPESLAASLAVLPPFPGDREFTVAVKVARGEKPPRPGGRSVNSTLGRGIVVLRAWSSKPSYTKYATIDPDVGVDELLLDHGPGRLGARSDGQKIRSSQISFLDSGLGDHLRIKPSVLSSQSRPHDLTFNLAVYTNEGPGSRFTTGGSALSTSRSDISVARILVPINIEMKRGRNAFGRISSTDFLPKNARSKRFRQRIIDHASKVQRLRHRLHLFSVHIYRRTARLLRWDPSGVVVTEAFDYTEYPHLLLDFLHHVSHMDNEKLGFDPTILPVSEVELQSIRNYTPEEHHRAMFDKSFGEPSEIRKVVVEGKEFLIGIPHSERHSVFGRRLKVYVAFDLGRRRLCRMKDSWRHSKGHPEWETYKILDSRIVPHIPTLVAGCDIDQQATITQHLVSSSGFDPDSVEGHVHCRIITEEVGTSLIEYRNSAELCTFSTAKLRKQLAHRMAWEGMGILHGDISVDNIIIIQENGLRTAILDDWDLCRYKDELKVPSTTLTRQGTWSFMSALSLSFPSRPCGLSDDLESFFHVITYLAMRFHESDSSSNPRDLEEAIDILFHRRRRQKNGIYIGGRYKLDHIIIGSYLPSFMPTHSRGLCSLIVDLMKLCNTHYNAIEQEIESRKQATARGDFIQRDIEIDRDPRNNRQVLNTHEKFLQVLRSHSDEIQDRQTYLTLEKGLNFISFYPSGYFDQYNRMGSQASPSNA</sequence>
<dbReference type="InterPro" id="IPR011009">
    <property type="entry name" value="Kinase-like_dom_sf"/>
</dbReference>
<feature type="compositionally biased region" description="Polar residues" evidence="2">
    <location>
        <begin position="248"/>
        <end position="258"/>
    </location>
</feature>
<evidence type="ECO:0000259" key="3">
    <source>
        <dbReference type="Pfam" id="PF17667"/>
    </source>
</evidence>
<comment type="similarity">
    <text evidence="1">Belongs to the CWC16 family.</text>
</comment>
<comment type="caution">
    <text evidence="4">The sequence shown here is derived from an EMBL/GenBank/DDBJ whole genome shotgun (WGS) entry which is preliminary data.</text>
</comment>
<dbReference type="EMBL" id="JANAWD010000634">
    <property type="protein sequence ID" value="KAJ3477072.1"/>
    <property type="molecule type" value="Genomic_DNA"/>
</dbReference>
<dbReference type="Proteomes" id="UP001212997">
    <property type="component" value="Unassembled WGS sequence"/>
</dbReference>
<feature type="domain" description="Fungal-type protein kinase" evidence="3">
    <location>
        <begin position="528"/>
        <end position="865"/>
    </location>
</feature>